<feature type="transmembrane region" description="Helical" evidence="3">
    <location>
        <begin position="217"/>
        <end position="239"/>
    </location>
</feature>
<dbReference type="AlphaFoldDB" id="A0A8C5B2Z1"/>
<feature type="coiled-coil region" evidence="1">
    <location>
        <begin position="96"/>
        <end position="139"/>
    </location>
</feature>
<feature type="transmembrane region" description="Helical" evidence="3">
    <location>
        <begin position="191"/>
        <end position="211"/>
    </location>
</feature>
<feature type="transmembrane region" description="Helical" evidence="3">
    <location>
        <begin position="155"/>
        <end position="179"/>
    </location>
</feature>
<feature type="domain" description="GRAM" evidence="4">
    <location>
        <begin position="399"/>
        <end position="479"/>
    </location>
</feature>
<dbReference type="SMART" id="SM00568">
    <property type="entry name" value="GRAM"/>
    <property type="match status" value="1"/>
</dbReference>
<evidence type="ECO:0000259" key="4">
    <source>
        <dbReference type="SMART" id="SM00568"/>
    </source>
</evidence>
<dbReference type="InterPro" id="IPR037845">
    <property type="entry name" value="GRAMDC4_PH-GRAM"/>
</dbReference>
<name>A0A8C5B2Z1_GADMO</name>
<keyword evidence="3" id="KW-0812">Transmembrane</keyword>
<dbReference type="GeneTree" id="ENSGT00390000010968"/>
<keyword evidence="3" id="KW-1133">Transmembrane helix</keyword>
<evidence type="ECO:0000256" key="1">
    <source>
        <dbReference type="SAM" id="Coils"/>
    </source>
</evidence>
<dbReference type="Gene3D" id="2.30.29.30">
    <property type="entry name" value="Pleckstrin-homology domain (PH domain)/Phosphotyrosine-binding domain (PTB)"/>
    <property type="match status" value="1"/>
</dbReference>
<dbReference type="Ensembl" id="ENSGMOT00000031696.1">
    <property type="protein sequence ID" value="ENSGMOP00000040113.1"/>
    <property type="gene ID" value="ENSGMOG00000025879.1"/>
</dbReference>
<dbReference type="GO" id="GO:0034164">
    <property type="term" value="P:negative regulation of toll-like receptor 9 signaling pathway"/>
    <property type="evidence" value="ECO:0007669"/>
    <property type="project" value="TreeGrafter"/>
</dbReference>
<sequence>PRVWSSLRVGSSTTTMLKRLDKKIRFRGHRRDDSLDLDLDQSPLDQSPSTSDNECGDDPARTGSPTRDAGAGAMAAEVQDFQRLEADRLTEVKGHLEIALLEKHFLEEELRRLREEAGVEALKQEVEKERCKRLDVETRLNQLIKTRSSSPLYNVLYIMYNVLHLMYNVLYLLCLLCVSERGLKPVTNFKRNLAALSSWFSVYTSGIAFIVYMNAAWYGWVIPVFLFLAILRLSLNYLISRGWRIQWSIVPQVSDSLDPPKDDLTVSEKFQLVLDVAQKAQVLLFPQMTQKLYVGLWLAFISSCLLPYDLLGFIIGLYAGIKFFIIDFLYKSCPKLRAKYDTPYIIWTSLPTDPQLKDRGAPPLHRRTPSTASRSYRATSPPPGPGREEEGGRNNSKKGAFHEVFNLDEKERPLAVCENGWRCCLINRDRKTPSDYIRNGVLYVTENFLCFESSSSRSSAYKKNKVIALLDITDIQKYKVLSVLPGSGMGISIATPSTQKPMVFGAMIHRDEAFEAIFSQYSKTLTATSDP</sequence>
<dbReference type="CDD" id="cd13221">
    <property type="entry name" value="PH-GRAM_GRAMDC4"/>
    <property type="match status" value="1"/>
</dbReference>
<dbReference type="GO" id="GO:0006915">
    <property type="term" value="P:apoptotic process"/>
    <property type="evidence" value="ECO:0007669"/>
    <property type="project" value="InterPro"/>
</dbReference>
<feature type="compositionally biased region" description="Low complexity" evidence="2">
    <location>
        <begin position="40"/>
        <end position="49"/>
    </location>
</feature>
<dbReference type="OMA" id="RFQPEEQ"/>
<proteinExistence type="predicted"/>
<dbReference type="PANTHER" id="PTHR37402">
    <property type="entry name" value="GRAM DOMAIN-CONTAINING PROTEIN 4"/>
    <property type="match status" value="1"/>
</dbReference>
<evidence type="ECO:0000313" key="5">
    <source>
        <dbReference type="Ensembl" id="ENSGMOP00000040113.1"/>
    </source>
</evidence>
<keyword evidence="6" id="KW-1185">Reference proteome</keyword>
<reference evidence="5" key="1">
    <citation type="submission" date="2025-08" db="UniProtKB">
        <authorList>
            <consortium name="Ensembl"/>
        </authorList>
    </citation>
    <scope>IDENTIFICATION</scope>
</reference>
<dbReference type="Proteomes" id="UP000694546">
    <property type="component" value="Chromosome 9"/>
</dbReference>
<feature type="region of interest" description="Disordered" evidence="2">
    <location>
        <begin position="356"/>
        <end position="397"/>
    </location>
</feature>
<feature type="compositionally biased region" description="Polar residues" evidence="2">
    <location>
        <begin position="369"/>
        <end position="378"/>
    </location>
</feature>
<evidence type="ECO:0000256" key="3">
    <source>
        <dbReference type="SAM" id="Phobius"/>
    </source>
</evidence>
<dbReference type="InterPro" id="IPR037847">
    <property type="entry name" value="GRAMDC4"/>
</dbReference>
<protein>
    <recommendedName>
        <fullName evidence="4">GRAM domain-containing protein</fullName>
    </recommendedName>
</protein>
<feature type="transmembrane region" description="Helical" evidence="3">
    <location>
        <begin position="292"/>
        <end position="308"/>
    </location>
</feature>
<reference evidence="5" key="2">
    <citation type="submission" date="2025-09" db="UniProtKB">
        <authorList>
            <consortium name="Ensembl"/>
        </authorList>
    </citation>
    <scope>IDENTIFICATION</scope>
</reference>
<keyword evidence="3" id="KW-0472">Membrane</keyword>
<keyword evidence="1" id="KW-0175">Coiled coil</keyword>
<organism evidence="5 6">
    <name type="scientific">Gadus morhua</name>
    <name type="common">Atlantic cod</name>
    <dbReference type="NCBI Taxonomy" id="8049"/>
    <lineage>
        <taxon>Eukaryota</taxon>
        <taxon>Metazoa</taxon>
        <taxon>Chordata</taxon>
        <taxon>Craniata</taxon>
        <taxon>Vertebrata</taxon>
        <taxon>Euteleostomi</taxon>
        <taxon>Actinopterygii</taxon>
        <taxon>Neopterygii</taxon>
        <taxon>Teleostei</taxon>
        <taxon>Neoteleostei</taxon>
        <taxon>Acanthomorphata</taxon>
        <taxon>Zeiogadaria</taxon>
        <taxon>Gadariae</taxon>
        <taxon>Gadiformes</taxon>
        <taxon>Gadoidei</taxon>
        <taxon>Gadidae</taxon>
        <taxon>Gadus</taxon>
    </lineage>
</organism>
<evidence type="ECO:0000313" key="6">
    <source>
        <dbReference type="Proteomes" id="UP000694546"/>
    </source>
</evidence>
<dbReference type="PANTHER" id="PTHR37402:SF1">
    <property type="entry name" value="GRAM DOMAIN-CONTAINING PROTEIN 4"/>
    <property type="match status" value="1"/>
</dbReference>
<accession>A0A8C5B2Z1</accession>
<evidence type="ECO:0000256" key="2">
    <source>
        <dbReference type="SAM" id="MobiDB-lite"/>
    </source>
</evidence>
<dbReference type="InterPro" id="IPR004182">
    <property type="entry name" value="GRAM"/>
</dbReference>
<dbReference type="Pfam" id="PF02893">
    <property type="entry name" value="GRAM"/>
    <property type="match status" value="1"/>
</dbReference>
<feature type="region of interest" description="Disordered" evidence="2">
    <location>
        <begin position="34"/>
        <end position="71"/>
    </location>
</feature>
<dbReference type="InterPro" id="IPR011993">
    <property type="entry name" value="PH-like_dom_sf"/>
</dbReference>